<protein>
    <recommendedName>
        <fullName evidence="4">DUF4386 family protein</fullName>
    </recommendedName>
</protein>
<keyword evidence="1" id="KW-0472">Membrane</keyword>
<feature type="transmembrane region" description="Helical" evidence="1">
    <location>
        <begin position="211"/>
        <end position="229"/>
    </location>
</feature>
<keyword evidence="1" id="KW-0812">Transmembrane</keyword>
<proteinExistence type="predicted"/>
<feature type="transmembrane region" description="Helical" evidence="1">
    <location>
        <begin position="158"/>
        <end position="180"/>
    </location>
</feature>
<feature type="transmembrane region" description="Helical" evidence="1">
    <location>
        <begin position="109"/>
        <end position="130"/>
    </location>
</feature>
<evidence type="ECO:0000313" key="3">
    <source>
        <dbReference type="Proteomes" id="UP001499938"/>
    </source>
</evidence>
<organism evidence="2 3">
    <name type="scientific">Nostocoides veronense</name>
    <dbReference type="NCBI Taxonomy" id="330836"/>
    <lineage>
        <taxon>Bacteria</taxon>
        <taxon>Bacillati</taxon>
        <taxon>Actinomycetota</taxon>
        <taxon>Actinomycetes</taxon>
        <taxon>Micrococcales</taxon>
        <taxon>Intrasporangiaceae</taxon>
        <taxon>Nostocoides</taxon>
    </lineage>
</organism>
<gene>
    <name evidence="2" type="ORF">GCM10009811_15450</name>
</gene>
<name>A0ABN2LKA2_9MICO</name>
<sequence length="245" mass="26000">MTAQDVAAAVAGPNETQVLPTRPPLSRAAQLAVAASLILAGFLNGGTQFVGHLVIDDGGDFGDQIRWGAEHPVFHGVEQFALLASMLFLPVAVLGLAQVTRHRAPRLTAVGILLTLWGFWGFHNILALGYTAGTIAPPALGVDAAVRLNDAFLEHPGAVFGALVPHLLGSLLGLILLAAAGWRGRSLPRIPLVLLVAFLLWDFLLPPVGPFEAHLLLLVSFGWLGVHVARMSWREWSGTAEPGTY</sequence>
<dbReference type="Proteomes" id="UP001499938">
    <property type="component" value="Unassembled WGS sequence"/>
</dbReference>
<reference evidence="2 3" key="1">
    <citation type="journal article" date="2019" name="Int. J. Syst. Evol. Microbiol.">
        <title>The Global Catalogue of Microorganisms (GCM) 10K type strain sequencing project: providing services to taxonomists for standard genome sequencing and annotation.</title>
        <authorList>
            <consortium name="The Broad Institute Genomics Platform"/>
            <consortium name="The Broad Institute Genome Sequencing Center for Infectious Disease"/>
            <person name="Wu L."/>
            <person name="Ma J."/>
        </authorList>
    </citation>
    <scope>NUCLEOTIDE SEQUENCE [LARGE SCALE GENOMIC DNA]</scope>
    <source>
        <strain evidence="2 3">JCM 15592</strain>
    </source>
</reference>
<keyword evidence="3" id="KW-1185">Reference proteome</keyword>
<evidence type="ECO:0000256" key="1">
    <source>
        <dbReference type="SAM" id="Phobius"/>
    </source>
</evidence>
<feature type="transmembrane region" description="Helical" evidence="1">
    <location>
        <begin position="80"/>
        <end position="97"/>
    </location>
</feature>
<accession>A0ABN2LKA2</accession>
<dbReference type="RefSeq" id="WP_344083204.1">
    <property type="nucleotide sequence ID" value="NZ_BAAAPO010000025.1"/>
</dbReference>
<feature type="transmembrane region" description="Helical" evidence="1">
    <location>
        <begin position="31"/>
        <end position="55"/>
    </location>
</feature>
<evidence type="ECO:0000313" key="2">
    <source>
        <dbReference type="EMBL" id="GAA1791577.1"/>
    </source>
</evidence>
<comment type="caution">
    <text evidence="2">The sequence shown here is derived from an EMBL/GenBank/DDBJ whole genome shotgun (WGS) entry which is preliminary data.</text>
</comment>
<dbReference type="EMBL" id="BAAAPO010000025">
    <property type="protein sequence ID" value="GAA1791577.1"/>
    <property type="molecule type" value="Genomic_DNA"/>
</dbReference>
<keyword evidence="1" id="KW-1133">Transmembrane helix</keyword>
<feature type="transmembrane region" description="Helical" evidence="1">
    <location>
        <begin position="187"/>
        <end position="205"/>
    </location>
</feature>
<evidence type="ECO:0008006" key="4">
    <source>
        <dbReference type="Google" id="ProtNLM"/>
    </source>
</evidence>